<reference evidence="3" key="2">
    <citation type="submission" date="2002-09" db="EMBL/GenBank/DDBJ databases">
        <title>Oryza sativa nipponbare(GA3) genomic DNA, chromosome 7, BAC clone:OSJNBa0039C01.</title>
        <authorList>
            <person name="Sasaki T."/>
            <person name="Matsumoto T."/>
            <person name="Katayose Y."/>
        </authorList>
    </citation>
    <scope>NUCLEOTIDE SEQUENCE</scope>
</reference>
<evidence type="ECO:0000256" key="1">
    <source>
        <dbReference type="SAM" id="MobiDB-lite"/>
    </source>
</evidence>
<dbReference type="EMBL" id="AP005768">
    <property type="protein sequence ID" value="BAD31684.1"/>
    <property type="molecule type" value="Genomic_DNA"/>
</dbReference>
<dbReference type="AlphaFoldDB" id="Q6Z3C7"/>
<sequence length="64" mass="6634">MRASTRLREPIPCAGLGGNASREAGNERRFRARAATAASTRRATAAVGAAPASYWGTTRAATQS</sequence>
<dbReference type="EMBL" id="AP005255">
    <property type="protein sequence ID" value="BAC84146.1"/>
    <property type="molecule type" value="Genomic_DNA"/>
</dbReference>
<evidence type="ECO:0000313" key="2">
    <source>
        <dbReference type="EMBL" id="BAC84146.1"/>
    </source>
</evidence>
<accession>Q6Z3C7</accession>
<organism evidence="2 4">
    <name type="scientific">Oryza sativa subsp. japonica</name>
    <name type="common">Rice</name>
    <dbReference type="NCBI Taxonomy" id="39947"/>
    <lineage>
        <taxon>Eukaryota</taxon>
        <taxon>Viridiplantae</taxon>
        <taxon>Streptophyta</taxon>
        <taxon>Embryophyta</taxon>
        <taxon>Tracheophyta</taxon>
        <taxon>Spermatophyta</taxon>
        <taxon>Magnoliopsida</taxon>
        <taxon>Liliopsida</taxon>
        <taxon>Poales</taxon>
        <taxon>Poaceae</taxon>
        <taxon>BOP clade</taxon>
        <taxon>Oryzoideae</taxon>
        <taxon>Oryzeae</taxon>
        <taxon>Oryzinae</taxon>
        <taxon>Oryza</taxon>
        <taxon>Oryza sativa</taxon>
    </lineage>
</organism>
<proteinExistence type="predicted"/>
<reference evidence="2" key="1">
    <citation type="submission" date="2002-05" db="EMBL/GenBank/DDBJ databases">
        <title>Oryza sativa nipponbare(GA3) genomic DNA, chromosome 7, BAC clone:OSJNBb0087F05.</title>
        <authorList>
            <person name="Sasaki T."/>
            <person name="Matsumoto T."/>
            <person name="Katayose Y."/>
        </authorList>
    </citation>
    <scope>NUCLEOTIDE SEQUENCE</scope>
</reference>
<name>Q6Z3C7_ORYSJ</name>
<evidence type="ECO:0000313" key="4">
    <source>
        <dbReference type="Proteomes" id="UP000000763"/>
    </source>
</evidence>
<reference evidence="4" key="4">
    <citation type="journal article" date="2008" name="Nucleic Acids Res.">
        <title>The rice annotation project database (RAP-DB): 2008 update.</title>
        <authorList>
            <consortium name="The rice annotation project (RAP)"/>
        </authorList>
    </citation>
    <scope>GENOME REANNOTATION</scope>
    <source>
        <strain evidence="4">cv. Nipponbare</strain>
    </source>
</reference>
<reference evidence="4" key="3">
    <citation type="journal article" date="2005" name="Nature">
        <title>The map-based sequence of the rice genome.</title>
        <authorList>
            <consortium name="International rice genome sequencing project (IRGSP)"/>
            <person name="Matsumoto T."/>
            <person name="Wu J."/>
            <person name="Kanamori H."/>
            <person name="Katayose Y."/>
            <person name="Fujisawa M."/>
            <person name="Namiki N."/>
            <person name="Mizuno H."/>
            <person name="Yamamoto K."/>
            <person name="Antonio B.A."/>
            <person name="Baba T."/>
            <person name="Sakata K."/>
            <person name="Nagamura Y."/>
            <person name="Aoki H."/>
            <person name="Arikawa K."/>
            <person name="Arita K."/>
            <person name="Bito T."/>
            <person name="Chiden Y."/>
            <person name="Fujitsuka N."/>
            <person name="Fukunaka R."/>
            <person name="Hamada M."/>
            <person name="Harada C."/>
            <person name="Hayashi A."/>
            <person name="Hijishita S."/>
            <person name="Honda M."/>
            <person name="Hosokawa S."/>
            <person name="Ichikawa Y."/>
            <person name="Idonuma A."/>
            <person name="Iijima M."/>
            <person name="Ikeda M."/>
            <person name="Ikeno M."/>
            <person name="Ito K."/>
            <person name="Ito S."/>
            <person name="Ito T."/>
            <person name="Ito Y."/>
            <person name="Ito Y."/>
            <person name="Iwabuchi A."/>
            <person name="Kamiya K."/>
            <person name="Karasawa W."/>
            <person name="Kurita K."/>
            <person name="Katagiri S."/>
            <person name="Kikuta A."/>
            <person name="Kobayashi H."/>
            <person name="Kobayashi N."/>
            <person name="Machita K."/>
            <person name="Maehara T."/>
            <person name="Masukawa M."/>
            <person name="Mizubayashi T."/>
            <person name="Mukai Y."/>
            <person name="Nagasaki H."/>
            <person name="Nagata Y."/>
            <person name="Naito S."/>
            <person name="Nakashima M."/>
            <person name="Nakama Y."/>
            <person name="Nakamichi Y."/>
            <person name="Nakamura M."/>
            <person name="Meguro A."/>
            <person name="Negishi M."/>
            <person name="Ohta I."/>
            <person name="Ohta T."/>
            <person name="Okamoto M."/>
            <person name="Ono N."/>
            <person name="Saji S."/>
            <person name="Sakaguchi M."/>
            <person name="Sakai K."/>
            <person name="Shibata M."/>
            <person name="Shimokawa T."/>
            <person name="Song J."/>
            <person name="Takazaki Y."/>
            <person name="Terasawa K."/>
            <person name="Tsugane M."/>
            <person name="Tsuji K."/>
            <person name="Ueda S."/>
            <person name="Waki K."/>
            <person name="Yamagata H."/>
            <person name="Yamamoto M."/>
            <person name="Yamamoto S."/>
            <person name="Yamane H."/>
            <person name="Yoshiki S."/>
            <person name="Yoshihara R."/>
            <person name="Yukawa K."/>
            <person name="Zhong H."/>
            <person name="Yano M."/>
            <person name="Yuan Q."/>
            <person name="Ouyang S."/>
            <person name="Liu J."/>
            <person name="Jones K.M."/>
            <person name="Gansberger K."/>
            <person name="Moffat K."/>
            <person name="Hill J."/>
            <person name="Bera J."/>
            <person name="Fadrosh D."/>
            <person name="Jin S."/>
            <person name="Johri S."/>
            <person name="Kim M."/>
            <person name="Overton L."/>
            <person name="Reardon M."/>
            <person name="Tsitrin T."/>
            <person name="Vuong H."/>
            <person name="Weaver B."/>
            <person name="Ciecko A."/>
            <person name="Tallon L."/>
            <person name="Jackson J."/>
            <person name="Pai G."/>
            <person name="Aken S.V."/>
            <person name="Utterback T."/>
            <person name="Reidmuller S."/>
            <person name="Feldblyum T."/>
            <person name="Hsiao J."/>
            <person name="Zismann V."/>
            <person name="Iobst S."/>
            <person name="de Vazeille A.R."/>
            <person name="Buell C.R."/>
            <person name="Ying K."/>
            <person name="Li Y."/>
            <person name="Lu T."/>
            <person name="Huang Y."/>
            <person name="Zhao Q."/>
            <person name="Feng Q."/>
            <person name="Zhang L."/>
            <person name="Zhu J."/>
            <person name="Weng Q."/>
            <person name="Mu J."/>
            <person name="Lu Y."/>
            <person name="Fan D."/>
            <person name="Liu Y."/>
            <person name="Guan J."/>
            <person name="Zhang Y."/>
            <person name="Yu S."/>
            <person name="Liu X."/>
            <person name="Zhang Y."/>
            <person name="Hong G."/>
            <person name="Han B."/>
            <person name="Choisne N."/>
            <person name="Demange N."/>
            <person name="Orjeda G."/>
            <person name="Samain S."/>
            <person name="Cattolico L."/>
            <person name="Pelletier E."/>
            <person name="Couloux A."/>
            <person name="Segurens B."/>
            <person name="Wincker P."/>
            <person name="D'Hont A."/>
            <person name="Scarpelli C."/>
            <person name="Weissenbach J."/>
            <person name="Salanoubat M."/>
            <person name="Quetier F."/>
            <person name="Yu Y."/>
            <person name="Kim H.R."/>
            <person name="Rambo T."/>
            <person name="Currie J."/>
            <person name="Collura K."/>
            <person name="Luo M."/>
            <person name="Yang T."/>
            <person name="Ammiraju J.S.S."/>
            <person name="Engler F."/>
            <person name="Soderlund C."/>
            <person name="Wing R.A."/>
            <person name="Palmer L.E."/>
            <person name="de la Bastide M."/>
            <person name="Spiegel L."/>
            <person name="Nascimento L."/>
            <person name="Zutavern T."/>
            <person name="O'Shaughnessy A."/>
            <person name="Dike S."/>
            <person name="Dedhia N."/>
            <person name="Preston R."/>
            <person name="Balija V."/>
            <person name="McCombie W.R."/>
            <person name="Chow T."/>
            <person name="Chen H."/>
            <person name="Chung M."/>
            <person name="Chen C."/>
            <person name="Shaw J."/>
            <person name="Wu H."/>
            <person name="Hsiao K."/>
            <person name="Chao Y."/>
            <person name="Chu M."/>
            <person name="Cheng C."/>
            <person name="Hour A."/>
            <person name="Lee P."/>
            <person name="Lin S."/>
            <person name="Lin Y."/>
            <person name="Liou J."/>
            <person name="Liu S."/>
            <person name="Hsing Y."/>
            <person name="Raghuvanshi S."/>
            <person name="Mohanty A."/>
            <person name="Bharti A.K."/>
            <person name="Gaur A."/>
            <person name="Gupta V."/>
            <person name="Kumar D."/>
            <person name="Ravi V."/>
            <person name="Vij S."/>
            <person name="Kapur A."/>
            <person name="Khurana P."/>
            <person name="Khurana P."/>
            <person name="Khurana J.P."/>
            <person name="Tyagi A.K."/>
            <person name="Gaikwad K."/>
            <person name="Singh A."/>
            <person name="Dalal V."/>
            <person name="Srivastava S."/>
            <person name="Dixit A."/>
            <person name="Pal A.K."/>
            <person name="Ghazi I.A."/>
            <person name="Yadav M."/>
            <person name="Pandit A."/>
            <person name="Bhargava A."/>
            <person name="Sureshbabu K."/>
            <person name="Batra K."/>
            <person name="Sharma T.R."/>
            <person name="Mohapatra T."/>
            <person name="Singh N.K."/>
            <person name="Messing J."/>
            <person name="Nelson A.B."/>
            <person name="Fuks G."/>
            <person name="Kavchok S."/>
            <person name="Keizer G."/>
            <person name="Linton E."/>
            <person name="Llaca V."/>
            <person name="Song R."/>
            <person name="Tanyolac B."/>
            <person name="Young S."/>
            <person name="Ho-Il K."/>
            <person name="Hahn J.H."/>
            <person name="Sangsakoo G."/>
            <person name="Vanavichit A."/>
            <person name="de Mattos Luiz.A.T."/>
            <person name="Zimmer P.D."/>
            <person name="Malone G."/>
            <person name="Dellagostin O."/>
            <person name="de Oliveira A.C."/>
            <person name="Bevan M."/>
            <person name="Bancroft I."/>
            <person name="Minx P."/>
            <person name="Cordum H."/>
            <person name="Wilson R."/>
            <person name="Cheng Z."/>
            <person name="Jin W."/>
            <person name="Jiang J."/>
            <person name="Leong S.A."/>
            <person name="Iwama H."/>
            <person name="Gojobori T."/>
            <person name="Itoh T."/>
            <person name="Niimura Y."/>
            <person name="Fujii Y."/>
            <person name="Habara T."/>
            <person name="Sakai H."/>
            <person name="Sato Y."/>
            <person name="Wilson G."/>
            <person name="Kumar K."/>
            <person name="McCouch S."/>
            <person name="Juretic N."/>
            <person name="Hoen D."/>
            <person name="Wright S."/>
            <person name="Bruskiewich R."/>
            <person name="Bureau T."/>
            <person name="Miyao A."/>
            <person name="Hirochika H."/>
            <person name="Nishikawa T."/>
            <person name="Kadowaki K."/>
            <person name="Sugiura M."/>
            <person name="Burr B."/>
            <person name="Sasaki T."/>
        </authorList>
    </citation>
    <scope>NUCLEOTIDE SEQUENCE [LARGE SCALE GENOMIC DNA]</scope>
    <source>
        <strain evidence="4">cv. Nipponbare</strain>
    </source>
</reference>
<dbReference type="Proteomes" id="UP000000763">
    <property type="component" value="Chromosome 7"/>
</dbReference>
<gene>
    <name evidence="3" type="ORF">OSJNBa0039C01.117</name>
    <name evidence="2" type="ORF">OSJNBb0087F05.31</name>
</gene>
<protein>
    <submittedName>
        <fullName evidence="2">Uncharacterized protein</fullName>
    </submittedName>
</protein>
<feature type="region of interest" description="Disordered" evidence="1">
    <location>
        <begin position="1"/>
        <end position="29"/>
    </location>
</feature>
<evidence type="ECO:0000313" key="3">
    <source>
        <dbReference type="EMBL" id="BAD31684.1"/>
    </source>
</evidence>